<feature type="compositionally biased region" description="Basic residues" evidence="1">
    <location>
        <begin position="735"/>
        <end position="750"/>
    </location>
</feature>
<feature type="region of interest" description="Disordered" evidence="1">
    <location>
        <begin position="1349"/>
        <end position="1380"/>
    </location>
</feature>
<organism evidence="2 3">
    <name type="scientific">Ascobolus immersus RN42</name>
    <dbReference type="NCBI Taxonomy" id="1160509"/>
    <lineage>
        <taxon>Eukaryota</taxon>
        <taxon>Fungi</taxon>
        <taxon>Dikarya</taxon>
        <taxon>Ascomycota</taxon>
        <taxon>Pezizomycotina</taxon>
        <taxon>Pezizomycetes</taxon>
        <taxon>Pezizales</taxon>
        <taxon>Ascobolaceae</taxon>
        <taxon>Ascobolus</taxon>
    </lineage>
</organism>
<feature type="compositionally biased region" description="Low complexity" evidence="1">
    <location>
        <begin position="66"/>
        <end position="76"/>
    </location>
</feature>
<dbReference type="EMBL" id="ML119680">
    <property type="protein sequence ID" value="RPA81300.1"/>
    <property type="molecule type" value="Genomic_DNA"/>
</dbReference>
<feature type="compositionally biased region" description="Basic and acidic residues" evidence="1">
    <location>
        <begin position="37"/>
        <end position="51"/>
    </location>
</feature>
<feature type="region of interest" description="Disordered" evidence="1">
    <location>
        <begin position="260"/>
        <end position="393"/>
    </location>
</feature>
<feature type="compositionally biased region" description="Polar residues" evidence="1">
    <location>
        <begin position="277"/>
        <end position="291"/>
    </location>
</feature>
<evidence type="ECO:0000313" key="2">
    <source>
        <dbReference type="EMBL" id="RPA81300.1"/>
    </source>
</evidence>
<feature type="compositionally biased region" description="Pro residues" evidence="1">
    <location>
        <begin position="656"/>
        <end position="666"/>
    </location>
</feature>
<keyword evidence="3" id="KW-1185">Reference proteome</keyword>
<proteinExistence type="predicted"/>
<sequence length="1411" mass="158355">MPPFGGSSQKRSLTPWKNETEFYAKGKKRRRVPDPNPNHDNRESVAGDEPNHLFASTTTLAVPLNTARRSSTAATTNPPVGGTLQPVGPLEHNQRHTTTQQSRRPHPRPSSSSLSPFERYLRESNTANPSEVEAYTVIDNIAKQQQHARAVGVDFGGSSGHQSNVNPPVGLRPFATGLAGAAPVPENFVYRGQYSVPDDTQSRQHQSNEIDFDLDEETYNEEAGGEGTDGIMADMSVYDINDDAETGVHTVTEMEEAIKSANDKEPEASGVGPASPEVTTNTESAPSQHPNSLVDKETPRSSEIVQGVQPQEPEIRRDEEGRAPCSDKTQGIPKTLHDPDPQADKDHTDASTTQQTQSNDASNPDGPAAPVIPPPTPPTPPTPPQNPWDPTDLAKYGLVNGKCCETHKLNDDGSVLVSPDCLTRISSFAWKTKHGISDAALSDLWEMEKQFWWNPGHLPKSPTTLKKMREQLPSLEIHEETVKVEIEKGDSKATSTATQYTFSIRDIVERSLNNPQVFDQCHFGAGVENSTNTEAHDGLVWKGSVLTSLDIHPNKTTAEETPSHIYPGGCYEVECVDTSDNVWNILVRAISVFKKSKDSDETWSDVQPIIRNYAELILFGLTHRAELFEFGTVEVPTGAPETPTDESTGEGEAPSNPNPTSTPPPIHRATVGYLLKREYKICTSRFKRAVCVEIDRRDDDLDDVLPRMKILRKGGVLPTNKDIREGKVDEEGASTRKRRKANTKNTRGRKVTTTTRGTRRTNRTATVQDDPDEDYIDNDDERDNERNEDETNGDAEDGFDRDVSAEATKAILEETEKLMQGNTRSLTGSKMNDGLPACIVRSLIVPENKSKFDLNMFRRALPVAKAHAQVLRSDSRRAISQTQIEREIARLGILTNTPMSIVRPKSHVVLERLVSAGHLRKTTAELELEKGEVCLDELEKTKDSVPRLGVVIDLYSDKAVFARSMHVDLESFTRDDYMAMEIAVLESRRLLDELYRPFDKKEPKLRFSKTGKPFFVNARGGTVRGRPNYHNGGHMRSNALYFGTNLITSCSIGELVHKLWKQLVPHTNFYEMDREFCRFWATMDALRFMVDTAMDHPWTPKLMFLKWMVPTLFTGYFFGHIARQSEEGKWITNSSGRASRIPIMKEARFPDIFFGAPIPFTVAKDHIKYPVVLKNRAENDTFIQALRNAYLSYGLSGTQLDLTKSIAVYLPDGRKINNLPPLQWWESVSYYDTISECRSRIRLEDFITVHEKARRNLKISNNGVGNQGFKEQFAKVIGICTHFQRGVHYVFLYIQWLHTESKHIDREMRGLEIYDLEPLPRPGTNSRWTNLIGLPSISDSKPPFFVPFNKKSRDTNSRATTNSDLNDTSEINYEDGREGNDTTLESTRFTVRSASKAKESYYLNTWFFESV</sequence>
<feature type="compositionally biased region" description="Acidic residues" evidence="1">
    <location>
        <begin position="769"/>
        <end position="797"/>
    </location>
</feature>
<feature type="region of interest" description="Disordered" evidence="1">
    <location>
        <begin position="719"/>
        <end position="800"/>
    </location>
</feature>
<feature type="compositionally biased region" description="Polar residues" evidence="1">
    <location>
        <begin position="350"/>
        <end position="362"/>
    </location>
</feature>
<feature type="region of interest" description="Disordered" evidence="1">
    <location>
        <begin position="196"/>
        <end position="230"/>
    </location>
</feature>
<feature type="region of interest" description="Disordered" evidence="1">
    <location>
        <begin position="1"/>
        <end position="128"/>
    </location>
</feature>
<gene>
    <name evidence="2" type="ORF">BJ508DRAFT_326431</name>
</gene>
<reference evidence="2 3" key="1">
    <citation type="journal article" date="2018" name="Nat. Ecol. Evol.">
        <title>Pezizomycetes genomes reveal the molecular basis of ectomycorrhizal truffle lifestyle.</title>
        <authorList>
            <person name="Murat C."/>
            <person name="Payen T."/>
            <person name="Noel B."/>
            <person name="Kuo A."/>
            <person name="Morin E."/>
            <person name="Chen J."/>
            <person name="Kohler A."/>
            <person name="Krizsan K."/>
            <person name="Balestrini R."/>
            <person name="Da Silva C."/>
            <person name="Montanini B."/>
            <person name="Hainaut M."/>
            <person name="Levati E."/>
            <person name="Barry K.W."/>
            <person name="Belfiori B."/>
            <person name="Cichocki N."/>
            <person name="Clum A."/>
            <person name="Dockter R.B."/>
            <person name="Fauchery L."/>
            <person name="Guy J."/>
            <person name="Iotti M."/>
            <person name="Le Tacon F."/>
            <person name="Lindquist E.A."/>
            <person name="Lipzen A."/>
            <person name="Malagnac F."/>
            <person name="Mello A."/>
            <person name="Molinier V."/>
            <person name="Miyauchi S."/>
            <person name="Poulain J."/>
            <person name="Riccioni C."/>
            <person name="Rubini A."/>
            <person name="Sitrit Y."/>
            <person name="Splivallo R."/>
            <person name="Traeger S."/>
            <person name="Wang M."/>
            <person name="Zifcakova L."/>
            <person name="Wipf D."/>
            <person name="Zambonelli A."/>
            <person name="Paolocci F."/>
            <person name="Nowrousian M."/>
            <person name="Ottonello S."/>
            <person name="Baldrian P."/>
            <person name="Spatafora J.W."/>
            <person name="Henrissat B."/>
            <person name="Nagy L.G."/>
            <person name="Aury J.M."/>
            <person name="Wincker P."/>
            <person name="Grigoriev I.V."/>
            <person name="Bonfante P."/>
            <person name="Martin F.M."/>
        </authorList>
    </citation>
    <scope>NUCLEOTIDE SEQUENCE [LARGE SCALE GENOMIC DNA]</scope>
    <source>
        <strain evidence="2 3">RN42</strain>
    </source>
</reference>
<feature type="compositionally biased region" description="Basic and acidic residues" evidence="1">
    <location>
        <begin position="313"/>
        <end position="322"/>
    </location>
</feature>
<feature type="compositionally biased region" description="Polar residues" evidence="1">
    <location>
        <begin position="1357"/>
        <end position="1371"/>
    </location>
</feature>
<feature type="compositionally biased region" description="Pro residues" evidence="1">
    <location>
        <begin position="370"/>
        <end position="387"/>
    </location>
</feature>
<dbReference type="Proteomes" id="UP000275078">
    <property type="component" value="Unassembled WGS sequence"/>
</dbReference>
<feature type="compositionally biased region" description="Polar residues" evidence="1">
    <location>
        <begin position="1"/>
        <end position="17"/>
    </location>
</feature>
<accession>A0A3N4IAY2</accession>
<dbReference type="OrthoDB" id="2414281at2759"/>
<protein>
    <submittedName>
        <fullName evidence="2">Uncharacterized protein</fullName>
    </submittedName>
</protein>
<evidence type="ECO:0000256" key="1">
    <source>
        <dbReference type="SAM" id="MobiDB-lite"/>
    </source>
</evidence>
<evidence type="ECO:0000313" key="3">
    <source>
        <dbReference type="Proteomes" id="UP000275078"/>
    </source>
</evidence>
<feature type="compositionally biased region" description="Basic and acidic residues" evidence="1">
    <location>
        <begin position="721"/>
        <end position="734"/>
    </location>
</feature>
<feature type="compositionally biased region" description="Acidic residues" evidence="1">
    <location>
        <begin position="210"/>
        <end position="224"/>
    </location>
</feature>
<feature type="region of interest" description="Disordered" evidence="1">
    <location>
        <begin position="634"/>
        <end position="667"/>
    </location>
</feature>
<feature type="compositionally biased region" description="Basic and acidic residues" evidence="1">
    <location>
        <begin position="335"/>
        <end position="349"/>
    </location>
</feature>
<dbReference type="STRING" id="1160509.A0A3N4IAY2"/>
<name>A0A3N4IAY2_ASCIM</name>